<dbReference type="PANTHER" id="PTHR10173:SF52">
    <property type="entry name" value="METHIONINE-R-SULFOXIDE REDUCTASE B1"/>
    <property type="match status" value="1"/>
</dbReference>
<evidence type="ECO:0000313" key="5">
    <source>
        <dbReference type="EMBL" id="SVA03448.1"/>
    </source>
</evidence>
<dbReference type="EC" id="1.8.4.12" evidence="1"/>
<dbReference type="InterPro" id="IPR002579">
    <property type="entry name" value="Met_Sox_Rdtase_MsrB_dom"/>
</dbReference>
<dbReference type="PROSITE" id="PS51790">
    <property type="entry name" value="MSRB"/>
    <property type="match status" value="1"/>
</dbReference>
<reference evidence="5" key="1">
    <citation type="submission" date="2018-05" db="EMBL/GenBank/DDBJ databases">
        <authorList>
            <person name="Lanie J.A."/>
            <person name="Ng W.-L."/>
            <person name="Kazmierczak K.M."/>
            <person name="Andrzejewski T.M."/>
            <person name="Davidsen T.M."/>
            <person name="Wayne K.J."/>
            <person name="Tettelin H."/>
            <person name="Glass J.I."/>
            <person name="Rusch D."/>
            <person name="Podicherti R."/>
            <person name="Tsui H.-C.T."/>
            <person name="Winkler M.E."/>
        </authorList>
    </citation>
    <scope>NUCLEOTIDE SEQUENCE</scope>
</reference>
<dbReference type="GO" id="GO:0006979">
    <property type="term" value="P:response to oxidative stress"/>
    <property type="evidence" value="ECO:0007669"/>
    <property type="project" value="InterPro"/>
</dbReference>
<accession>A0A381SJI6</accession>
<dbReference type="Pfam" id="PF01641">
    <property type="entry name" value="SelR"/>
    <property type="match status" value="1"/>
</dbReference>
<dbReference type="GO" id="GO:0005737">
    <property type="term" value="C:cytoplasm"/>
    <property type="evidence" value="ECO:0007669"/>
    <property type="project" value="TreeGrafter"/>
</dbReference>
<evidence type="ECO:0000256" key="3">
    <source>
        <dbReference type="ARBA" id="ARBA00048488"/>
    </source>
</evidence>
<feature type="domain" description="MsrB" evidence="4">
    <location>
        <begin position="23"/>
        <end position="131"/>
    </location>
</feature>
<evidence type="ECO:0000259" key="4">
    <source>
        <dbReference type="PROSITE" id="PS51790"/>
    </source>
</evidence>
<keyword evidence="2" id="KW-0560">Oxidoreductase</keyword>
<evidence type="ECO:0000256" key="2">
    <source>
        <dbReference type="ARBA" id="ARBA00023002"/>
    </source>
</evidence>
<evidence type="ECO:0000256" key="1">
    <source>
        <dbReference type="ARBA" id="ARBA00012499"/>
    </source>
</evidence>
<proteinExistence type="predicted"/>
<dbReference type="PANTHER" id="PTHR10173">
    <property type="entry name" value="METHIONINE SULFOXIDE REDUCTASE"/>
    <property type="match status" value="1"/>
</dbReference>
<dbReference type="EMBL" id="UINC01003111">
    <property type="protein sequence ID" value="SVA03448.1"/>
    <property type="molecule type" value="Genomic_DNA"/>
</dbReference>
<gene>
    <name evidence="5" type="ORF">METZ01_LOCUS56302</name>
</gene>
<name>A0A381SJI6_9ZZZZ</name>
<dbReference type="GO" id="GO:0030091">
    <property type="term" value="P:protein repair"/>
    <property type="evidence" value="ECO:0007669"/>
    <property type="project" value="InterPro"/>
</dbReference>
<dbReference type="SUPFAM" id="SSF51316">
    <property type="entry name" value="Mss4-like"/>
    <property type="match status" value="1"/>
</dbReference>
<protein>
    <recommendedName>
        <fullName evidence="1">peptide-methionine (R)-S-oxide reductase</fullName>
        <ecNumber evidence="1">1.8.4.12</ecNumber>
    </recommendedName>
</protein>
<dbReference type="InterPro" id="IPR011057">
    <property type="entry name" value="Mss4-like_sf"/>
</dbReference>
<organism evidence="5">
    <name type="scientific">marine metagenome</name>
    <dbReference type="NCBI Taxonomy" id="408172"/>
    <lineage>
        <taxon>unclassified sequences</taxon>
        <taxon>metagenomes</taxon>
        <taxon>ecological metagenomes</taxon>
    </lineage>
</organism>
<dbReference type="AlphaFoldDB" id="A0A381SJI6"/>
<sequence length="134" mass="15498">MKKICLIILLVCFLKSCTDFKQKKSIDKIVNNSELKDLSINNLDYNKGIYHCKKCNSPLYKSENKYKSNFDDESFDKSIDNKVKYDKQFINKTKLECKKCGAQIGNIWDDGPETTGNRHCVTKNALIFKSLKIN</sequence>
<comment type="catalytic activity">
    <reaction evidence="3">
        <text>L-methionyl-[protein] + [thioredoxin]-disulfide + H2O = L-methionyl-(R)-S-oxide-[protein] + [thioredoxin]-dithiol</text>
        <dbReference type="Rhea" id="RHEA:24164"/>
        <dbReference type="Rhea" id="RHEA-COMP:10698"/>
        <dbReference type="Rhea" id="RHEA-COMP:10700"/>
        <dbReference type="Rhea" id="RHEA-COMP:12313"/>
        <dbReference type="Rhea" id="RHEA-COMP:12314"/>
        <dbReference type="ChEBI" id="CHEBI:15377"/>
        <dbReference type="ChEBI" id="CHEBI:16044"/>
        <dbReference type="ChEBI" id="CHEBI:29950"/>
        <dbReference type="ChEBI" id="CHEBI:45764"/>
        <dbReference type="ChEBI" id="CHEBI:50058"/>
        <dbReference type="EC" id="1.8.4.12"/>
    </reaction>
</comment>
<dbReference type="Gene3D" id="2.170.150.20">
    <property type="entry name" value="Peptide methionine sulfoxide reductase"/>
    <property type="match status" value="1"/>
</dbReference>
<dbReference type="InterPro" id="IPR028427">
    <property type="entry name" value="Met_Sox_Rdtase_MsrB"/>
</dbReference>
<dbReference type="GO" id="GO:0033743">
    <property type="term" value="F:peptide-methionine (R)-S-oxide reductase activity"/>
    <property type="evidence" value="ECO:0007669"/>
    <property type="project" value="UniProtKB-EC"/>
</dbReference>